<sequence>MNKRRIAMMQIIDSRKKFTARELAERFDVSVRTIQRDLDHLQQMGFPLYTEVGPHGGYRALPNRILPPLQLTQNEAFGLFLMLQALEKIPDFPFESTRSHLAEQYYASLPVDTQDGIDRMRKHIVFNQQRPPAASPFTTVLLQAAMDKRSIEFLYHSRAGRKITQVYPLGIYYENGLWYMPARNKERVLLYRVDRIEQAAVLAGTDDSLPTLTEWMASSDNRPGVEVLLHFTAEGARLAQFEQLFHTVGDSGKWREDVPLEELPFLARQLLKFGPEVKVVLPTQLQELVVDMLQRNLSQYLR</sequence>
<protein>
    <submittedName>
        <fullName evidence="4">YafY family transcriptional regulator</fullName>
    </submittedName>
</protein>
<evidence type="ECO:0000313" key="4">
    <source>
        <dbReference type="EMBL" id="MBW7456336.1"/>
    </source>
</evidence>
<dbReference type="InterPro" id="IPR013196">
    <property type="entry name" value="HTH_11"/>
</dbReference>
<dbReference type="InterPro" id="IPR051534">
    <property type="entry name" value="CBASS_pafABC_assoc_protein"/>
</dbReference>
<evidence type="ECO:0000313" key="5">
    <source>
        <dbReference type="Proteomes" id="UP001519887"/>
    </source>
</evidence>
<accession>A0ABS7C638</accession>
<organism evidence="4 5">
    <name type="scientific">Paenibacillus sepulcri</name>
    <dbReference type="NCBI Taxonomy" id="359917"/>
    <lineage>
        <taxon>Bacteria</taxon>
        <taxon>Bacillati</taxon>
        <taxon>Bacillota</taxon>
        <taxon>Bacilli</taxon>
        <taxon>Bacillales</taxon>
        <taxon>Paenibacillaceae</taxon>
        <taxon>Paenibacillus</taxon>
    </lineage>
</organism>
<evidence type="ECO:0000259" key="3">
    <source>
        <dbReference type="PROSITE" id="PS51000"/>
    </source>
</evidence>
<dbReference type="InterPro" id="IPR028349">
    <property type="entry name" value="PafC-like"/>
</dbReference>
<keyword evidence="2" id="KW-0804">Transcription</keyword>
<dbReference type="InterPro" id="IPR057727">
    <property type="entry name" value="WCX_dom"/>
</dbReference>
<dbReference type="SMART" id="SM00420">
    <property type="entry name" value="HTH_DEOR"/>
    <property type="match status" value="1"/>
</dbReference>
<dbReference type="InterPro" id="IPR001034">
    <property type="entry name" value="DeoR_HTH"/>
</dbReference>
<dbReference type="PANTHER" id="PTHR34580">
    <property type="match status" value="1"/>
</dbReference>
<dbReference type="RefSeq" id="WP_210044008.1">
    <property type="nucleotide sequence ID" value="NZ_JBHLVU010000001.1"/>
</dbReference>
<dbReference type="Pfam" id="PF08279">
    <property type="entry name" value="HTH_11"/>
    <property type="match status" value="1"/>
</dbReference>
<dbReference type="PIRSF" id="PIRSF016838">
    <property type="entry name" value="PafC"/>
    <property type="match status" value="1"/>
</dbReference>
<reference evidence="4 5" key="1">
    <citation type="submission" date="2021-07" db="EMBL/GenBank/DDBJ databases">
        <title>Paenibacillus radiodurans sp. nov., isolated from the southeastern edge of Tengger Desert.</title>
        <authorList>
            <person name="Zhang G."/>
        </authorList>
    </citation>
    <scope>NUCLEOTIDE SEQUENCE [LARGE SCALE GENOMIC DNA]</scope>
    <source>
        <strain evidence="4 5">CCM 7311</strain>
    </source>
</reference>
<dbReference type="EMBL" id="JAHZIK010000551">
    <property type="protein sequence ID" value="MBW7456336.1"/>
    <property type="molecule type" value="Genomic_DNA"/>
</dbReference>
<comment type="caution">
    <text evidence="4">The sequence shown here is derived from an EMBL/GenBank/DDBJ whole genome shotgun (WGS) entry which is preliminary data.</text>
</comment>
<dbReference type="PROSITE" id="PS52050">
    <property type="entry name" value="WYL"/>
    <property type="match status" value="1"/>
</dbReference>
<gene>
    <name evidence="4" type="ORF">K0U00_20075</name>
</gene>
<name>A0ABS7C638_9BACL</name>
<dbReference type="SUPFAM" id="SSF46785">
    <property type="entry name" value="Winged helix' DNA-binding domain"/>
    <property type="match status" value="1"/>
</dbReference>
<keyword evidence="5" id="KW-1185">Reference proteome</keyword>
<proteinExistence type="predicted"/>
<dbReference type="Gene3D" id="1.10.10.10">
    <property type="entry name" value="Winged helix-like DNA-binding domain superfamily/Winged helix DNA-binding domain"/>
    <property type="match status" value="1"/>
</dbReference>
<dbReference type="PROSITE" id="PS51000">
    <property type="entry name" value="HTH_DEOR_2"/>
    <property type="match status" value="1"/>
</dbReference>
<feature type="domain" description="HTH deoR-type" evidence="3">
    <location>
        <begin position="1"/>
        <end position="60"/>
    </location>
</feature>
<dbReference type="Proteomes" id="UP001519887">
    <property type="component" value="Unassembled WGS sequence"/>
</dbReference>
<dbReference type="InterPro" id="IPR036388">
    <property type="entry name" value="WH-like_DNA-bd_sf"/>
</dbReference>
<dbReference type="Pfam" id="PF13280">
    <property type="entry name" value="WYL"/>
    <property type="match status" value="1"/>
</dbReference>
<evidence type="ECO:0000256" key="1">
    <source>
        <dbReference type="ARBA" id="ARBA00023015"/>
    </source>
</evidence>
<evidence type="ECO:0000256" key="2">
    <source>
        <dbReference type="ARBA" id="ARBA00023163"/>
    </source>
</evidence>
<keyword evidence="1" id="KW-0805">Transcription regulation</keyword>
<dbReference type="InterPro" id="IPR036390">
    <property type="entry name" value="WH_DNA-bd_sf"/>
</dbReference>
<dbReference type="Pfam" id="PF25583">
    <property type="entry name" value="WCX"/>
    <property type="match status" value="1"/>
</dbReference>
<dbReference type="PANTHER" id="PTHR34580:SF9">
    <property type="entry name" value="SLL5097 PROTEIN"/>
    <property type="match status" value="1"/>
</dbReference>
<dbReference type="InterPro" id="IPR026881">
    <property type="entry name" value="WYL_dom"/>
</dbReference>